<dbReference type="AlphaFoldDB" id="A0A4R3MWY3"/>
<evidence type="ECO:0000256" key="1">
    <source>
        <dbReference type="ARBA" id="ARBA00022660"/>
    </source>
</evidence>
<feature type="transmembrane region" description="Helical" evidence="3">
    <location>
        <begin position="528"/>
        <end position="548"/>
    </location>
</feature>
<evidence type="ECO:0000313" key="6">
    <source>
        <dbReference type="Proteomes" id="UP000294650"/>
    </source>
</evidence>
<keyword evidence="3" id="KW-0812">Transmembrane</keyword>
<keyword evidence="1" id="KW-0679">Respiratory chain</keyword>
<dbReference type="PRINTS" id="PR01165">
    <property type="entry name" value="CYCOXIDASEI"/>
</dbReference>
<feature type="transmembrane region" description="Helical" evidence="3">
    <location>
        <begin position="148"/>
        <end position="172"/>
    </location>
</feature>
<feature type="transmembrane region" description="Helical" evidence="3">
    <location>
        <begin position="232"/>
        <end position="254"/>
    </location>
</feature>
<keyword evidence="6" id="KW-1185">Reference proteome</keyword>
<dbReference type="GO" id="GO:0020037">
    <property type="term" value="F:heme binding"/>
    <property type="evidence" value="ECO:0007669"/>
    <property type="project" value="InterPro"/>
</dbReference>
<dbReference type="InterPro" id="IPR023616">
    <property type="entry name" value="Cyt_c_oxase-like_su1_dom"/>
</dbReference>
<sequence length="564" mass="62920">MVNTKRGFGSSLVPLSDFSFEEPDRKLILYHLGFAFFVLFLGILAGLFQTLQRAGLITLPVQLGYYQLLTAHGVLLALVFTTIFIIGFLYSGVAKTMDGRLVPAARVLGWIGYIMMVIGSIMATYAILVNEATVLYTFYAPLKASPTFYFGLALLVVGSWISGAGIFTNYGSWRKRNKGKESPLFAFMAVAIMILWIHASLFVAIEVVFQLIPWSLGLVERVDVTLSRTLFWYFGHALVYFWLLPAYVYWYVNIPKIVGGKILSSALPRLTFLLFILFSIPVGFHHQLNEPGIESFWKYLQVVLTMAVIVPSLLTAFSLIGTFELAGREKGAKGLFGWVKKLPYGDARFFAPFVAMVIFIVGGAGGVVLASYQMNSTVHNTWFVTGHFHMTLASSVVLTFFGISIWLIPVLSKRKLTPFMNRLGIIQAIIWAAGMVLLSGTMHIVGLLGAPRRSSFSTYGDHEVALGWIPYYYVIAVGGALLTIAMLLFVYMAFHLMFIAPRTDRVIEYPIGEVYEKAQRPPKILERWSVWVGLSILLSIIAYAVPIIDMIQHSPPGSLPYEPW</sequence>
<dbReference type="GO" id="GO:0004129">
    <property type="term" value="F:cytochrome-c oxidase activity"/>
    <property type="evidence" value="ECO:0007669"/>
    <property type="project" value="InterPro"/>
</dbReference>
<name>A0A4R3MWY3_9BACI</name>
<dbReference type="InterPro" id="IPR000883">
    <property type="entry name" value="Cyt_C_Oxase_1"/>
</dbReference>
<keyword evidence="2" id="KW-0249">Electron transport</keyword>
<keyword evidence="1" id="KW-0813">Transport</keyword>
<dbReference type="GO" id="GO:0016020">
    <property type="term" value="C:membrane"/>
    <property type="evidence" value="ECO:0007669"/>
    <property type="project" value="InterPro"/>
</dbReference>
<organism evidence="5 6">
    <name type="scientific">Melghiribacillus thermohalophilus</name>
    <dbReference type="NCBI Taxonomy" id="1324956"/>
    <lineage>
        <taxon>Bacteria</taxon>
        <taxon>Bacillati</taxon>
        <taxon>Bacillota</taxon>
        <taxon>Bacilli</taxon>
        <taxon>Bacillales</taxon>
        <taxon>Bacillaceae</taxon>
        <taxon>Melghiribacillus</taxon>
    </lineage>
</organism>
<feature type="domain" description="Cytochrome oxidase subunit I profile" evidence="4">
    <location>
        <begin position="25"/>
        <end position="522"/>
    </location>
</feature>
<evidence type="ECO:0000313" key="5">
    <source>
        <dbReference type="EMBL" id="TCT20036.1"/>
    </source>
</evidence>
<gene>
    <name evidence="5" type="ORF">EDD68_11588</name>
</gene>
<feature type="transmembrane region" description="Helical" evidence="3">
    <location>
        <begin position="68"/>
        <end position="90"/>
    </location>
</feature>
<accession>A0A4R3MWY3</accession>
<feature type="transmembrane region" description="Helical" evidence="3">
    <location>
        <begin position="423"/>
        <end position="450"/>
    </location>
</feature>
<feature type="transmembrane region" description="Helical" evidence="3">
    <location>
        <begin position="349"/>
        <end position="372"/>
    </location>
</feature>
<keyword evidence="3" id="KW-0472">Membrane</keyword>
<proteinExistence type="predicted"/>
<dbReference type="GO" id="GO:0009060">
    <property type="term" value="P:aerobic respiration"/>
    <property type="evidence" value="ECO:0007669"/>
    <property type="project" value="InterPro"/>
</dbReference>
<feature type="transmembrane region" description="Helical" evidence="3">
    <location>
        <begin position="27"/>
        <end position="48"/>
    </location>
</feature>
<feature type="transmembrane region" description="Helical" evidence="3">
    <location>
        <begin position="266"/>
        <end position="284"/>
    </location>
</feature>
<feature type="transmembrane region" description="Helical" evidence="3">
    <location>
        <begin position="296"/>
        <end position="320"/>
    </location>
</feature>
<reference evidence="5 6" key="1">
    <citation type="submission" date="2019-03" db="EMBL/GenBank/DDBJ databases">
        <title>Genomic Encyclopedia of Type Strains, Phase IV (KMG-IV): sequencing the most valuable type-strain genomes for metagenomic binning, comparative biology and taxonomic classification.</title>
        <authorList>
            <person name="Goeker M."/>
        </authorList>
    </citation>
    <scope>NUCLEOTIDE SEQUENCE [LARGE SCALE GENOMIC DNA]</scope>
    <source>
        <strain evidence="5 6">DSM 25894</strain>
    </source>
</reference>
<feature type="transmembrane region" description="Helical" evidence="3">
    <location>
        <begin position="392"/>
        <end position="411"/>
    </location>
</feature>
<dbReference type="OrthoDB" id="9764568at2"/>
<dbReference type="PANTHER" id="PTHR10422:SF40">
    <property type="entry name" value="CYTOCHROME C OXIDASE SUBUNIT I"/>
    <property type="match status" value="1"/>
</dbReference>
<dbReference type="SUPFAM" id="SSF81442">
    <property type="entry name" value="Cytochrome c oxidase subunit I-like"/>
    <property type="match status" value="1"/>
</dbReference>
<dbReference type="InterPro" id="IPR036927">
    <property type="entry name" value="Cyt_c_oxase-like_su1_sf"/>
</dbReference>
<feature type="transmembrane region" description="Helical" evidence="3">
    <location>
        <begin position="470"/>
        <end position="494"/>
    </location>
</feature>
<dbReference type="PROSITE" id="PS50855">
    <property type="entry name" value="COX1"/>
    <property type="match status" value="1"/>
</dbReference>
<feature type="transmembrane region" description="Helical" evidence="3">
    <location>
        <begin position="110"/>
        <end position="128"/>
    </location>
</feature>
<dbReference type="CDD" id="cd01660">
    <property type="entry name" value="ba3-like_Oxidase_I"/>
    <property type="match status" value="1"/>
</dbReference>
<dbReference type="RefSeq" id="WP_132372294.1">
    <property type="nucleotide sequence ID" value="NZ_SMAN01000015.1"/>
</dbReference>
<dbReference type="EMBL" id="SMAN01000015">
    <property type="protein sequence ID" value="TCT20036.1"/>
    <property type="molecule type" value="Genomic_DNA"/>
</dbReference>
<dbReference type="Pfam" id="PF00115">
    <property type="entry name" value="COX1"/>
    <property type="match status" value="1"/>
</dbReference>
<comment type="caution">
    <text evidence="5">The sequence shown here is derived from an EMBL/GenBank/DDBJ whole genome shotgun (WGS) entry which is preliminary data.</text>
</comment>
<dbReference type="Proteomes" id="UP000294650">
    <property type="component" value="Unassembled WGS sequence"/>
</dbReference>
<dbReference type="PANTHER" id="PTHR10422">
    <property type="entry name" value="CYTOCHROME C OXIDASE SUBUNIT 1"/>
    <property type="match status" value="1"/>
</dbReference>
<dbReference type="InterPro" id="IPR033943">
    <property type="entry name" value="Ba3-like_Oxidase_I"/>
</dbReference>
<evidence type="ECO:0000259" key="4">
    <source>
        <dbReference type="PROSITE" id="PS50855"/>
    </source>
</evidence>
<keyword evidence="3" id="KW-1133">Transmembrane helix</keyword>
<protein>
    <submittedName>
        <fullName evidence="5">Cytochrome c oxidase subunit 1</fullName>
    </submittedName>
</protein>
<evidence type="ECO:0000256" key="2">
    <source>
        <dbReference type="ARBA" id="ARBA00022982"/>
    </source>
</evidence>
<dbReference type="Gene3D" id="1.20.210.10">
    <property type="entry name" value="Cytochrome c oxidase-like, subunit I domain"/>
    <property type="match status" value="1"/>
</dbReference>
<feature type="transmembrane region" description="Helical" evidence="3">
    <location>
        <begin position="184"/>
        <end position="212"/>
    </location>
</feature>
<evidence type="ECO:0000256" key="3">
    <source>
        <dbReference type="SAM" id="Phobius"/>
    </source>
</evidence>